<evidence type="ECO:0000313" key="2">
    <source>
        <dbReference type="Proteomes" id="UP000262969"/>
    </source>
</evidence>
<dbReference type="Proteomes" id="UP000262969">
    <property type="component" value="Unassembled WGS sequence"/>
</dbReference>
<proteinExistence type="predicted"/>
<comment type="caution">
    <text evidence="1">The sequence shown here is derived from an EMBL/GenBank/DDBJ whole genome shotgun (WGS) entry which is preliminary data.</text>
</comment>
<evidence type="ECO:0000313" key="1">
    <source>
        <dbReference type="EMBL" id="HCL01559.1"/>
    </source>
</evidence>
<accession>A0A3D2X332</accession>
<gene>
    <name evidence="1" type="ORF">DHW61_03950</name>
</gene>
<sequence length="125" mass="15026">MKELTAQYFEFITNKKTQCIKEYENLKKDDRKDEADLVKIKENIYEIFEVLFKTHINQLEKLSIPGEEKLHRLKEDFLKRFDTIPKSWIARLELAKKHNDVANIVIEELKLQVAQELKEQFLALY</sequence>
<dbReference type="AlphaFoldDB" id="A0A3D2X332"/>
<protein>
    <submittedName>
        <fullName evidence="1">Uncharacterized protein</fullName>
    </submittedName>
</protein>
<dbReference type="EMBL" id="DPVV01000139">
    <property type="protein sequence ID" value="HCL01559.1"/>
    <property type="molecule type" value="Genomic_DNA"/>
</dbReference>
<organism evidence="1 2">
    <name type="scientific">Lachnoclostridium phytofermentans</name>
    <dbReference type="NCBI Taxonomy" id="66219"/>
    <lineage>
        <taxon>Bacteria</taxon>
        <taxon>Bacillati</taxon>
        <taxon>Bacillota</taxon>
        <taxon>Clostridia</taxon>
        <taxon>Lachnospirales</taxon>
        <taxon>Lachnospiraceae</taxon>
    </lineage>
</organism>
<reference evidence="1 2" key="1">
    <citation type="journal article" date="2018" name="Nat. Biotechnol.">
        <title>A standardized bacterial taxonomy based on genome phylogeny substantially revises the tree of life.</title>
        <authorList>
            <person name="Parks D.H."/>
            <person name="Chuvochina M."/>
            <person name="Waite D.W."/>
            <person name="Rinke C."/>
            <person name="Skarshewski A."/>
            <person name="Chaumeil P.A."/>
            <person name="Hugenholtz P."/>
        </authorList>
    </citation>
    <scope>NUCLEOTIDE SEQUENCE [LARGE SCALE GENOMIC DNA]</scope>
    <source>
        <strain evidence="1">UBA11728</strain>
    </source>
</reference>
<name>A0A3D2X332_9FIRM</name>